<proteinExistence type="inferred from homology"/>
<reference evidence="10 11" key="1">
    <citation type="submission" date="2017-06" db="EMBL/GenBank/DDBJ databases">
        <title>A platform for efficient transgenesis in Macrostomum lignano, a flatworm model organism for stem cell research.</title>
        <authorList>
            <person name="Berezikov E."/>
        </authorList>
    </citation>
    <scope>NUCLEOTIDE SEQUENCE [LARGE SCALE GENOMIC DNA]</scope>
    <source>
        <strain evidence="10">DV1</strain>
        <tissue evidence="10">Whole organism</tissue>
    </source>
</reference>
<dbReference type="Proteomes" id="UP000215902">
    <property type="component" value="Unassembled WGS sequence"/>
</dbReference>
<organism evidence="10 11">
    <name type="scientific">Macrostomum lignano</name>
    <dbReference type="NCBI Taxonomy" id="282301"/>
    <lineage>
        <taxon>Eukaryota</taxon>
        <taxon>Metazoa</taxon>
        <taxon>Spiralia</taxon>
        <taxon>Lophotrochozoa</taxon>
        <taxon>Platyhelminthes</taxon>
        <taxon>Rhabditophora</taxon>
        <taxon>Macrostomorpha</taxon>
        <taxon>Macrostomida</taxon>
        <taxon>Macrostomidae</taxon>
        <taxon>Macrostomum</taxon>
    </lineage>
</organism>
<accession>A0A267DWB1</accession>
<evidence type="ECO:0000256" key="1">
    <source>
        <dbReference type="ARBA" id="ARBA00006432"/>
    </source>
</evidence>
<evidence type="ECO:0000256" key="2">
    <source>
        <dbReference type="ARBA" id="ARBA00022598"/>
    </source>
</evidence>
<protein>
    <recommendedName>
        <fullName evidence="5">Medium-chain acyl-CoA ligase ACSF2, mitochondrial</fullName>
        <ecNumber evidence="4">6.2.1.2</ecNumber>
    </recommendedName>
</protein>
<dbReference type="Gene3D" id="3.30.300.30">
    <property type="match status" value="1"/>
</dbReference>
<dbReference type="CDD" id="cd05917">
    <property type="entry name" value="FACL_like_2"/>
    <property type="match status" value="1"/>
</dbReference>
<dbReference type="Gene3D" id="3.40.50.12780">
    <property type="entry name" value="N-terminal domain of ligase-like"/>
    <property type="match status" value="1"/>
</dbReference>
<name>A0A267DWB1_9PLAT</name>
<dbReference type="FunFam" id="3.30.300.30:FF:000008">
    <property type="entry name" value="2,3-dihydroxybenzoate-AMP ligase"/>
    <property type="match status" value="1"/>
</dbReference>
<evidence type="ECO:0000313" key="10">
    <source>
        <dbReference type="EMBL" id="PAA52924.1"/>
    </source>
</evidence>
<dbReference type="InterPro" id="IPR025110">
    <property type="entry name" value="AMP-bd_C"/>
</dbReference>
<dbReference type="EMBL" id="NIVC01003164">
    <property type="protein sequence ID" value="PAA52924.1"/>
    <property type="molecule type" value="Genomic_DNA"/>
</dbReference>
<dbReference type="InterPro" id="IPR000873">
    <property type="entry name" value="AMP-dep_synth/lig_dom"/>
</dbReference>
<dbReference type="InterPro" id="IPR042099">
    <property type="entry name" value="ANL_N_sf"/>
</dbReference>
<dbReference type="STRING" id="282301.A0A267DWB1"/>
<dbReference type="GO" id="GO:0006631">
    <property type="term" value="P:fatty acid metabolic process"/>
    <property type="evidence" value="ECO:0007669"/>
    <property type="project" value="TreeGrafter"/>
</dbReference>
<dbReference type="AlphaFoldDB" id="A0A267DWB1"/>
<dbReference type="EC" id="6.2.1.2" evidence="4"/>
<dbReference type="InterPro" id="IPR045851">
    <property type="entry name" value="AMP-bd_C_sf"/>
</dbReference>
<evidence type="ECO:0000256" key="4">
    <source>
        <dbReference type="ARBA" id="ARBA00039009"/>
    </source>
</evidence>
<evidence type="ECO:0000256" key="3">
    <source>
        <dbReference type="ARBA" id="ARBA00037247"/>
    </source>
</evidence>
<keyword evidence="11" id="KW-1185">Reference proteome</keyword>
<evidence type="ECO:0000256" key="5">
    <source>
        <dbReference type="ARBA" id="ARBA00039638"/>
    </source>
</evidence>
<dbReference type="InterPro" id="IPR020845">
    <property type="entry name" value="AMP-binding_CS"/>
</dbReference>
<comment type="function">
    <text evidence="3">Acyl-CoA synthases catalyze the initial reaction in fatty acid metabolism, by forming a thioester with CoA. Has some preference toward medium-chain substrates. Plays a role in adipocyte differentiation.</text>
</comment>
<evidence type="ECO:0000259" key="9">
    <source>
        <dbReference type="Pfam" id="PF13193"/>
    </source>
</evidence>
<comment type="caution">
    <text evidence="10">The sequence shown here is derived from an EMBL/GenBank/DDBJ whole genome shotgun (WGS) entry which is preliminary data.</text>
</comment>
<comment type="similarity">
    <text evidence="1">Belongs to the ATP-dependent AMP-binding enzyme family.</text>
</comment>
<dbReference type="PANTHER" id="PTHR43201">
    <property type="entry name" value="ACYL-COA SYNTHETASE"/>
    <property type="match status" value="1"/>
</dbReference>
<evidence type="ECO:0000256" key="7">
    <source>
        <dbReference type="ARBA" id="ARBA00048277"/>
    </source>
</evidence>
<evidence type="ECO:0000313" key="11">
    <source>
        <dbReference type="Proteomes" id="UP000215902"/>
    </source>
</evidence>
<sequence length="613" mass="67633">MASTISTRLLASVTVAARTLRRLSLASRLHFQQLPSPPPERLSYACGPTDIPLMGGTIGQLLDVAVAKNPDREAFVFRFGGGRDGSEPQRRTMAEFRAEVDQLARGFLSLGLNPGDRLGIWGPNSREWVTTQFAAAKAGLVLVNINPAYRPHELEYCVNRVGIRALVSAPNFKTSDYYAMLCELCPELPKSRVGGLSSSVMPSLSHVVMMGQEERPGAFLYDEVCRAGSADPNTEKQLHKLAERLQMDDVINIQFTSGTTGSPKGAALTHHNILNNAYFVGMRCEFHKHVARICVQVPFYHCFGMGLGNLQIVLHGATCIYPSPSFEPAATLSTVEAEKCTALYGTPTMFIDILSQPDVSKRNLRSLQTGIIAGSPCPVEVMRRIVSELHMDRVTIAYGTTENSPVTFQGMPDDSLKKRTASVGRPSAHMEVKIADPEGRALPIGQRGEICIRGYAVMRGYFNDTEKTSEVIGEDRWYRTGDIGFLDADGYGHIRGRIRDMVIRGGENIYPVEIENFLHGHPAIADAQIVGVPDERMGEELCVVVRLRPGMSLTEAELKAYCKDEIAHFKIPRYVLFRDEYPMTVTGKVQKFKLREDVIKELGLEKAAAIEIA</sequence>
<evidence type="ECO:0000256" key="6">
    <source>
        <dbReference type="ARBA" id="ARBA00047319"/>
    </source>
</evidence>
<keyword evidence="2" id="KW-0436">Ligase</keyword>
<dbReference type="Pfam" id="PF00501">
    <property type="entry name" value="AMP-binding"/>
    <property type="match status" value="1"/>
</dbReference>
<dbReference type="Pfam" id="PF13193">
    <property type="entry name" value="AMP-binding_C"/>
    <property type="match status" value="1"/>
</dbReference>
<dbReference type="SUPFAM" id="SSF56801">
    <property type="entry name" value="Acetyl-CoA synthetase-like"/>
    <property type="match status" value="1"/>
</dbReference>
<comment type="catalytic activity">
    <reaction evidence="6">
        <text>octanoate + ATP + CoA = octanoyl-CoA + AMP + diphosphate</text>
        <dbReference type="Rhea" id="RHEA:33631"/>
        <dbReference type="ChEBI" id="CHEBI:25646"/>
        <dbReference type="ChEBI" id="CHEBI:30616"/>
        <dbReference type="ChEBI" id="CHEBI:33019"/>
        <dbReference type="ChEBI" id="CHEBI:57287"/>
        <dbReference type="ChEBI" id="CHEBI:57386"/>
        <dbReference type="ChEBI" id="CHEBI:456215"/>
    </reaction>
</comment>
<comment type="catalytic activity">
    <reaction evidence="7">
        <text>a medium-chain fatty acid + ATP + CoA = a medium-chain fatty acyl-CoA + AMP + diphosphate</text>
        <dbReference type="Rhea" id="RHEA:48340"/>
        <dbReference type="ChEBI" id="CHEBI:30616"/>
        <dbReference type="ChEBI" id="CHEBI:33019"/>
        <dbReference type="ChEBI" id="CHEBI:57287"/>
        <dbReference type="ChEBI" id="CHEBI:59558"/>
        <dbReference type="ChEBI" id="CHEBI:90546"/>
        <dbReference type="ChEBI" id="CHEBI:456215"/>
        <dbReference type="EC" id="6.2.1.2"/>
    </reaction>
</comment>
<feature type="domain" description="AMP-binding enzyme C-terminal" evidence="9">
    <location>
        <begin position="513"/>
        <end position="588"/>
    </location>
</feature>
<feature type="domain" description="AMP-dependent synthetase/ligase" evidence="8">
    <location>
        <begin position="63"/>
        <end position="462"/>
    </location>
</feature>
<dbReference type="PROSITE" id="PS00455">
    <property type="entry name" value="AMP_BINDING"/>
    <property type="match status" value="1"/>
</dbReference>
<dbReference type="GO" id="GO:0031956">
    <property type="term" value="F:medium-chain fatty acid-CoA ligase activity"/>
    <property type="evidence" value="ECO:0007669"/>
    <property type="project" value="UniProtKB-EC"/>
</dbReference>
<gene>
    <name evidence="10" type="ORF">BOX15_Mlig021101g1</name>
</gene>
<dbReference type="PANTHER" id="PTHR43201:SF5">
    <property type="entry name" value="MEDIUM-CHAIN ACYL-COA LIGASE ACSF2, MITOCHONDRIAL"/>
    <property type="match status" value="1"/>
</dbReference>
<evidence type="ECO:0000259" key="8">
    <source>
        <dbReference type="Pfam" id="PF00501"/>
    </source>
</evidence>
<dbReference type="FunFam" id="3.40.50.12780:FF:000003">
    <property type="entry name" value="Long-chain-fatty-acid--CoA ligase FadD"/>
    <property type="match status" value="1"/>
</dbReference>
<dbReference type="OrthoDB" id="10253115at2759"/>